<dbReference type="Proteomes" id="UP001054252">
    <property type="component" value="Unassembled WGS sequence"/>
</dbReference>
<feature type="compositionally biased region" description="Low complexity" evidence="1">
    <location>
        <begin position="55"/>
        <end position="69"/>
    </location>
</feature>
<protein>
    <submittedName>
        <fullName evidence="2">Uncharacterized protein</fullName>
    </submittedName>
</protein>
<feature type="compositionally biased region" description="Basic and acidic residues" evidence="1">
    <location>
        <begin position="14"/>
        <end position="26"/>
    </location>
</feature>
<reference evidence="2 3" key="1">
    <citation type="journal article" date="2021" name="Commun. Biol.">
        <title>The genome of Shorea leprosula (Dipterocarpaceae) highlights the ecological relevance of drought in aseasonal tropical rainforests.</title>
        <authorList>
            <person name="Ng K.K.S."/>
            <person name="Kobayashi M.J."/>
            <person name="Fawcett J.A."/>
            <person name="Hatakeyama M."/>
            <person name="Paape T."/>
            <person name="Ng C.H."/>
            <person name="Ang C.C."/>
            <person name="Tnah L.H."/>
            <person name="Lee C.T."/>
            <person name="Nishiyama T."/>
            <person name="Sese J."/>
            <person name="O'Brien M.J."/>
            <person name="Copetti D."/>
            <person name="Mohd Noor M.I."/>
            <person name="Ong R.C."/>
            <person name="Putra M."/>
            <person name="Sireger I.Z."/>
            <person name="Indrioko S."/>
            <person name="Kosugi Y."/>
            <person name="Izuno A."/>
            <person name="Isagi Y."/>
            <person name="Lee S.L."/>
            <person name="Shimizu K.K."/>
        </authorList>
    </citation>
    <scope>NUCLEOTIDE SEQUENCE [LARGE SCALE GENOMIC DNA]</scope>
    <source>
        <strain evidence="2">214</strain>
    </source>
</reference>
<keyword evidence="3" id="KW-1185">Reference proteome</keyword>
<sequence length="69" mass="6984">MEKEVLQLDPDSVLDNKDYKQARRGLDIGADSVGGYELGASTTELGIEGEGGEIGTTSGPGASTSGPGK</sequence>
<gene>
    <name evidence="2" type="ORF">SLEP1_g15537</name>
</gene>
<dbReference type="AlphaFoldDB" id="A0AAV5IMP0"/>
<name>A0AAV5IMP0_9ROSI</name>
<comment type="caution">
    <text evidence="2">The sequence shown here is derived from an EMBL/GenBank/DDBJ whole genome shotgun (WGS) entry which is preliminary data.</text>
</comment>
<evidence type="ECO:0000313" key="3">
    <source>
        <dbReference type="Proteomes" id="UP001054252"/>
    </source>
</evidence>
<proteinExistence type="predicted"/>
<evidence type="ECO:0000256" key="1">
    <source>
        <dbReference type="SAM" id="MobiDB-lite"/>
    </source>
</evidence>
<accession>A0AAV5IMP0</accession>
<dbReference type="EMBL" id="BPVZ01000020">
    <property type="protein sequence ID" value="GKV03186.1"/>
    <property type="molecule type" value="Genomic_DNA"/>
</dbReference>
<evidence type="ECO:0000313" key="2">
    <source>
        <dbReference type="EMBL" id="GKV03186.1"/>
    </source>
</evidence>
<feature type="region of interest" description="Disordered" evidence="1">
    <location>
        <begin position="1"/>
        <end position="69"/>
    </location>
</feature>
<organism evidence="2 3">
    <name type="scientific">Rubroshorea leprosula</name>
    <dbReference type="NCBI Taxonomy" id="152421"/>
    <lineage>
        <taxon>Eukaryota</taxon>
        <taxon>Viridiplantae</taxon>
        <taxon>Streptophyta</taxon>
        <taxon>Embryophyta</taxon>
        <taxon>Tracheophyta</taxon>
        <taxon>Spermatophyta</taxon>
        <taxon>Magnoliopsida</taxon>
        <taxon>eudicotyledons</taxon>
        <taxon>Gunneridae</taxon>
        <taxon>Pentapetalae</taxon>
        <taxon>rosids</taxon>
        <taxon>malvids</taxon>
        <taxon>Malvales</taxon>
        <taxon>Dipterocarpaceae</taxon>
        <taxon>Rubroshorea</taxon>
    </lineage>
</organism>